<keyword evidence="1" id="KW-0472">Membrane</keyword>
<organism evidence="2">
    <name type="scientific">Cacopsylla melanoneura</name>
    <dbReference type="NCBI Taxonomy" id="428564"/>
    <lineage>
        <taxon>Eukaryota</taxon>
        <taxon>Metazoa</taxon>
        <taxon>Ecdysozoa</taxon>
        <taxon>Arthropoda</taxon>
        <taxon>Hexapoda</taxon>
        <taxon>Insecta</taxon>
        <taxon>Pterygota</taxon>
        <taxon>Neoptera</taxon>
        <taxon>Paraneoptera</taxon>
        <taxon>Hemiptera</taxon>
        <taxon>Sternorrhyncha</taxon>
        <taxon>Psylloidea</taxon>
        <taxon>Psyllidae</taxon>
        <taxon>Psyllinae</taxon>
        <taxon>Cacopsylla</taxon>
    </lineage>
</organism>
<protein>
    <submittedName>
        <fullName evidence="2">Uncharacterized protein</fullName>
    </submittedName>
</protein>
<keyword evidence="1" id="KW-0812">Transmembrane</keyword>
<feature type="transmembrane region" description="Helical" evidence="1">
    <location>
        <begin position="30"/>
        <end position="50"/>
    </location>
</feature>
<sequence length="104" mass="12342">MKYFTRCLLMVIGRWSKQTNSSSLHTMPDLVVHTQYTCVIVAIYNIYRVFRFKAAYHTKLTRKNGFFCPTKVPKSQYIFLSFLNARLMKFPMVHFETWTPCITS</sequence>
<name>A0A8D9E0I7_9HEMI</name>
<evidence type="ECO:0000313" key="2">
    <source>
        <dbReference type="EMBL" id="CAG6736046.1"/>
    </source>
</evidence>
<keyword evidence="1" id="KW-1133">Transmembrane helix</keyword>
<dbReference type="EMBL" id="HBUF01397812">
    <property type="protein sequence ID" value="CAG6736046.1"/>
    <property type="molecule type" value="Transcribed_RNA"/>
</dbReference>
<reference evidence="2" key="1">
    <citation type="submission" date="2021-05" db="EMBL/GenBank/DDBJ databases">
        <authorList>
            <person name="Alioto T."/>
            <person name="Alioto T."/>
            <person name="Gomez Garrido J."/>
        </authorList>
    </citation>
    <scope>NUCLEOTIDE SEQUENCE</scope>
</reference>
<accession>A0A8D9E0I7</accession>
<evidence type="ECO:0000256" key="1">
    <source>
        <dbReference type="SAM" id="Phobius"/>
    </source>
</evidence>
<proteinExistence type="predicted"/>
<dbReference type="AlphaFoldDB" id="A0A8D9E0I7"/>